<evidence type="ECO:0000256" key="1">
    <source>
        <dbReference type="ARBA" id="ARBA00000085"/>
    </source>
</evidence>
<dbReference type="AlphaFoldDB" id="A0AAW6KK72"/>
<evidence type="ECO:0000256" key="3">
    <source>
        <dbReference type="ARBA" id="ARBA00022553"/>
    </source>
</evidence>
<dbReference type="InterPro" id="IPR036890">
    <property type="entry name" value="HATPase_C_sf"/>
</dbReference>
<keyword evidence="4" id="KW-0808">Transferase</keyword>
<keyword evidence="5" id="KW-0547">Nucleotide-binding</keyword>
<dbReference type="RefSeq" id="WP_274685777.1">
    <property type="nucleotide sequence ID" value="NZ_JARAFO010000234.1"/>
</dbReference>
<name>A0AAW6KK72_9BACI</name>
<dbReference type="PANTHER" id="PTHR43547">
    <property type="entry name" value="TWO-COMPONENT HISTIDINE KINASE"/>
    <property type="match status" value="1"/>
</dbReference>
<evidence type="ECO:0000313" key="11">
    <source>
        <dbReference type="Proteomes" id="UP001216709"/>
    </source>
</evidence>
<evidence type="ECO:0000259" key="9">
    <source>
        <dbReference type="PROSITE" id="PS50109"/>
    </source>
</evidence>
<evidence type="ECO:0000256" key="5">
    <source>
        <dbReference type="ARBA" id="ARBA00022741"/>
    </source>
</evidence>
<dbReference type="GO" id="GO:0005524">
    <property type="term" value="F:ATP binding"/>
    <property type="evidence" value="ECO:0007669"/>
    <property type="project" value="UniProtKB-KW"/>
</dbReference>
<dbReference type="PRINTS" id="PR00344">
    <property type="entry name" value="BCTRLSENSOR"/>
</dbReference>
<evidence type="ECO:0000256" key="2">
    <source>
        <dbReference type="ARBA" id="ARBA00012438"/>
    </source>
</evidence>
<protein>
    <recommendedName>
        <fullName evidence="2">histidine kinase</fullName>
        <ecNumber evidence="2">2.7.13.3</ecNumber>
    </recommendedName>
</protein>
<dbReference type="SUPFAM" id="SSF55874">
    <property type="entry name" value="ATPase domain of HSP90 chaperone/DNA topoisomerase II/histidine kinase"/>
    <property type="match status" value="1"/>
</dbReference>
<dbReference type="PANTHER" id="PTHR43547:SF2">
    <property type="entry name" value="HYBRID SIGNAL TRANSDUCTION HISTIDINE KINASE C"/>
    <property type="match status" value="1"/>
</dbReference>
<accession>A0AAW6KK72</accession>
<keyword evidence="6" id="KW-0418">Kinase</keyword>
<dbReference type="InterPro" id="IPR005467">
    <property type="entry name" value="His_kinase_dom"/>
</dbReference>
<evidence type="ECO:0000256" key="8">
    <source>
        <dbReference type="ARBA" id="ARBA00023012"/>
    </source>
</evidence>
<evidence type="ECO:0000313" key="10">
    <source>
        <dbReference type="EMBL" id="MDE1454944.1"/>
    </source>
</evidence>
<dbReference type="EMBL" id="JARAFO010000234">
    <property type="protein sequence ID" value="MDE1454944.1"/>
    <property type="molecule type" value="Genomic_DNA"/>
</dbReference>
<dbReference type="GO" id="GO:0000155">
    <property type="term" value="F:phosphorelay sensor kinase activity"/>
    <property type="evidence" value="ECO:0007669"/>
    <property type="project" value="TreeGrafter"/>
</dbReference>
<organism evidence="10 11">
    <name type="scientific">Bacillus paralicheniformis</name>
    <dbReference type="NCBI Taxonomy" id="1648923"/>
    <lineage>
        <taxon>Bacteria</taxon>
        <taxon>Bacillati</taxon>
        <taxon>Bacillota</taxon>
        <taxon>Bacilli</taxon>
        <taxon>Bacillales</taxon>
        <taxon>Bacillaceae</taxon>
        <taxon>Bacillus</taxon>
    </lineage>
</organism>
<keyword evidence="3" id="KW-0597">Phosphoprotein</keyword>
<feature type="non-terminal residue" evidence="10">
    <location>
        <position position="1"/>
    </location>
</feature>
<proteinExistence type="predicted"/>
<dbReference type="Gene3D" id="3.30.565.10">
    <property type="entry name" value="Histidine kinase-like ATPase, C-terminal domain"/>
    <property type="match status" value="1"/>
</dbReference>
<evidence type="ECO:0000256" key="4">
    <source>
        <dbReference type="ARBA" id="ARBA00022679"/>
    </source>
</evidence>
<dbReference type="PROSITE" id="PS50109">
    <property type="entry name" value="HIS_KIN"/>
    <property type="match status" value="1"/>
</dbReference>
<dbReference type="InterPro" id="IPR003594">
    <property type="entry name" value="HATPase_dom"/>
</dbReference>
<evidence type="ECO:0000256" key="7">
    <source>
        <dbReference type="ARBA" id="ARBA00022840"/>
    </source>
</evidence>
<dbReference type="EC" id="2.7.13.3" evidence="2"/>
<evidence type="ECO:0000256" key="6">
    <source>
        <dbReference type="ARBA" id="ARBA00022777"/>
    </source>
</evidence>
<sequence>TPEGGRIDFEAVCTDDQLIFTITDSGKGFSQEGLQKAAELFYMEDKSRASNGHYGMGLTFALRVVKLHQGDLSIKNGEAGGGQVQVTIPL</sequence>
<keyword evidence="8" id="KW-0902">Two-component regulatory system</keyword>
<reference evidence="10" key="1">
    <citation type="submission" date="2022-12" db="EMBL/GenBank/DDBJ databases">
        <title>Draft Genome Sequences of Bacillus licheniformis and Bacillus paralicheniformis strains isolated from Irish skim milk powders.</title>
        <authorList>
            <person name="Lourenco A."/>
            <person name="Li F."/>
            <person name="Geraldine D."/>
            <person name="Tobin J.T."/>
            <person name="Butler F."/>
            <person name="Jordan K."/>
            <person name="Obrien T."/>
        </authorList>
    </citation>
    <scope>NUCLEOTIDE SEQUENCE</scope>
    <source>
        <strain evidence="10">3370</strain>
    </source>
</reference>
<dbReference type="Proteomes" id="UP001216709">
    <property type="component" value="Unassembled WGS sequence"/>
</dbReference>
<dbReference type="InterPro" id="IPR004358">
    <property type="entry name" value="Sig_transdc_His_kin-like_C"/>
</dbReference>
<comment type="catalytic activity">
    <reaction evidence="1">
        <text>ATP + protein L-histidine = ADP + protein N-phospho-L-histidine.</text>
        <dbReference type="EC" id="2.7.13.3"/>
    </reaction>
</comment>
<feature type="domain" description="Histidine kinase" evidence="9">
    <location>
        <begin position="1"/>
        <end position="90"/>
    </location>
</feature>
<dbReference type="Pfam" id="PF02518">
    <property type="entry name" value="HATPase_c"/>
    <property type="match status" value="1"/>
</dbReference>
<keyword evidence="7 10" id="KW-0067">ATP-binding</keyword>
<gene>
    <name evidence="10" type="ORF">PVN32_22730</name>
</gene>
<comment type="caution">
    <text evidence="10">The sequence shown here is derived from an EMBL/GenBank/DDBJ whole genome shotgun (WGS) entry which is preliminary data.</text>
</comment>